<gene>
    <name evidence="3" type="ORF">KS4_13260</name>
</gene>
<feature type="region of interest" description="Disordered" evidence="1">
    <location>
        <begin position="63"/>
        <end position="111"/>
    </location>
</feature>
<dbReference type="KEGG" id="pcor:KS4_13260"/>
<evidence type="ECO:0000259" key="2">
    <source>
        <dbReference type="SMART" id="SM00834"/>
    </source>
</evidence>
<dbReference type="NCBIfam" id="TIGR02605">
    <property type="entry name" value="CxxC_CxxC_SSSS"/>
    <property type="match status" value="1"/>
</dbReference>
<protein>
    <submittedName>
        <fullName evidence="3">Zinc ribbon domain protein</fullName>
    </submittedName>
</protein>
<evidence type="ECO:0000313" key="3">
    <source>
        <dbReference type="EMBL" id="QDU33280.1"/>
    </source>
</evidence>
<reference evidence="3 4" key="1">
    <citation type="submission" date="2019-02" db="EMBL/GenBank/DDBJ databases">
        <title>Deep-cultivation of Planctomycetes and their phenomic and genomic characterization uncovers novel biology.</title>
        <authorList>
            <person name="Wiegand S."/>
            <person name="Jogler M."/>
            <person name="Boedeker C."/>
            <person name="Pinto D."/>
            <person name="Vollmers J."/>
            <person name="Rivas-Marin E."/>
            <person name="Kohn T."/>
            <person name="Peeters S.H."/>
            <person name="Heuer A."/>
            <person name="Rast P."/>
            <person name="Oberbeckmann S."/>
            <person name="Bunk B."/>
            <person name="Jeske O."/>
            <person name="Meyerdierks A."/>
            <person name="Storesund J.E."/>
            <person name="Kallscheuer N."/>
            <person name="Luecker S."/>
            <person name="Lage O.M."/>
            <person name="Pohl T."/>
            <person name="Merkel B.J."/>
            <person name="Hornburger P."/>
            <person name="Mueller R.-W."/>
            <person name="Bruemmer F."/>
            <person name="Labrenz M."/>
            <person name="Spormann A.M."/>
            <person name="Op den Camp H."/>
            <person name="Overmann J."/>
            <person name="Amann R."/>
            <person name="Jetten M.S.M."/>
            <person name="Mascher T."/>
            <person name="Medema M.H."/>
            <person name="Devos D.P."/>
            <person name="Kaster A.-K."/>
            <person name="Ovreas L."/>
            <person name="Rohde M."/>
            <person name="Galperin M.Y."/>
            <person name="Jogler C."/>
        </authorList>
    </citation>
    <scope>NUCLEOTIDE SEQUENCE [LARGE SCALE GENOMIC DNA]</scope>
    <source>
        <strain evidence="3 4">KS4</strain>
    </source>
</reference>
<dbReference type="RefSeq" id="WP_145076159.1">
    <property type="nucleotide sequence ID" value="NZ_CP036425.1"/>
</dbReference>
<dbReference type="InterPro" id="IPR013429">
    <property type="entry name" value="Regulatory_FmdB_Zinc_ribbon"/>
</dbReference>
<dbReference type="Proteomes" id="UP000317369">
    <property type="component" value="Chromosome"/>
</dbReference>
<name>A0A517YSR6_9BACT</name>
<evidence type="ECO:0000313" key="4">
    <source>
        <dbReference type="Proteomes" id="UP000317369"/>
    </source>
</evidence>
<dbReference type="PANTHER" id="PTHR34404">
    <property type="entry name" value="REGULATORY PROTEIN, FMDB FAMILY"/>
    <property type="match status" value="1"/>
</dbReference>
<dbReference type="AlphaFoldDB" id="A0A517YSR6"/>
<proteinExistence type="predicted"/>
<dbReference type="Pfam" id="PF09723">
    <property type="entry name" value="Zn_ribbon_8"/>
    <property type="match status" value="1"/>
</dbReference>
<dbReference type="EMBL" id="CP036425">
    <property type="protein sequence ID" value="QDU33280.1"/>
    <property type="molecule type" value="Genomic_DNA"/>
</dbReference>
<dbReference type="SMART" id="SM00834">
    <property type="entry name" value="CxxC_CXXC_SSSS"/>
    <property type="match status" value="1"/>
</dbReference>
<dbReference type="OrthoDB" id="9813321at2"/>
<organism evidence="3 4">
    <name type="scientific">Poriferisphaera corsica</name>
    <dbReference type="NCBI Taxonomy" id="2528020"/>
    <lineage>
        <taxon>Bacteria</taxon>
        <taxon>Pseudomonadati</taxon>
        <taxon>Planctomycetota</taxon>
        <taxon>Phycisphaerae</taxon>
        <taxon>Phycisphaerales</taxon>
        <taxon>Phycisphaeraceae</taxon>
        <taxon>Poriferisphaera</taxon>
    </lineage>
</organism>
<dbReference type="PANTHER" id="PTHR34404:SF2">
    <property type="entry name" value="CONSERVED SERINE RICH PROTEIN"/>
    <property type="match status" value="1"/>
</dbReference>
<sequence>MPTYDYVCDNCEHAFEEFQMMSAKPLKKCSECGKMKLRRLIGAGAGVIFKGSGFYETDYRSEGYSKDQKAAKDAKKADKKEAATPKSESKSSDSGKADKPAAKKESTPKKS</sequence>
<keyword evidence="4" id="KW-1185">Reference proteome</keyword>
<feature type="domain" description="Putative regulatory protein FmdB zinc ribbon" evidence="2">
    <location>
        <begin position="1"/>
        <end position="42"/>
    </location>
</feature>
<evidence type="ECO:0000256" key="1">
    <source>
        <dbReference type="SAM" id="MobiDB-lite"/>
    </source>
</evidence>
<accession>A0A517YSR6</accession>